<feature type="coiled-coil region" evidence="2">
    <location>
        <begin position="268"/>
        <end position="337"/>
    </location>
</feature>
<keyword evidence="2" id="KW-0175">Coiled coil</keyword>
<gene>
    <name evidence="5" type="ORF">SteCoe_5041</name>
</gene>
<feature type="coiled-coil region" evidence="2">
    <location>
        <begin position="128"/>
        <end position="188"/>
    </location>
</feature>
<dbReference type="InterPro" id="IPR018247">
    <property type="entry name" value="EF_Hand_1_Ca_BS"/>
</dbReference>
<feature type="region of interest" description="Disordered" evidence="3">
    <location>
        <begin position="773"/>
        <end position="807"/>
    </location>
</feature>
<reference evidence="5 6" key="1">
    <citation type="submission" date="2016-11" db="EMBL/GenBank/DDBJ databases">
        <title>The macronuclear genome of Stentor coeruleus: a giant cell with tiny introns.</title>
        <authorList>
            <person name="Slabodnick M."/>
            <person name="Ruby J.G."/>
            <person name="Reiff S.B."/>
            <person name="Swart E.C."/>
            <person name="Gosai S."/>
            <person name="Prabakaran S."/>
            <person name="Witkowska E."/>
            <person name="Larue G.E."/>
            <person name="Fisher S."/>
            <person name="Freeman R.M."/>
            <person name="Gunawardena J."/>
            <person name="Chu W."/>
            <person name="Stover N.A."/>
            <person name="Gregory B.D."/>
            <person name="Nowacki M."/>
            <person name="Derisi J."/>
            <person name="Roy S.W."/>
            <person name="Marshall W.F."/>
            <person name="Sood P."/>
        </authorList>
    </citation>
    <scope>NUCLEOTIDE SEQUENCE [LARGE SCALE GENOMIC DNA]</scope>
    <source>
        <strain evidence="5">WM001</strain>
    </source>
</reference>
<sequence>MNMSNSFNHEETSPSPDMKYKPFRPESARVGSMYPINTKRLKNTLPTFRPASEKIHKSNSSAKIQPKSPKLNRGQLFEENLTLKMKTHTIQSENLRLKTKITQIKHDLTKKDVVDYSLARLSNRSHLIPNLKQTIKDVKDHLREKEDELMVLKKNAKCTKINEAEIELQSYIEECMRLRHNLQEIMVQKQISLGTLEYEEKLYKQNRHIKFLEKEGFECGSALSRVRDEIINLKEKSSNFDSPSKKRIKPSQSKQELENYKSEILEIKSRIEIDRIEYEQRENKLKAEAKKLRKSKESISEKIKNAETKLEDQQILIEKLRAELQEHENKLRNAKYADTPSFTDSHGLKLPNPPKLFQKIYNLIRKKQMITDVFFSIMDKNSNGSVDSDEIYKFMVTNGCKLKKKYVIEALTLIGYASTSIPLYLFQEHYEKYDYNDIIEESSSEEIVPEPKKMVKKLTYHTATPNLPEGPIIPEATVGPRVIWVEKKIPTVKFEEISGVIDEIFMKMRAAKLPKTKLLAKVFGSDFDPDEGITISALESLLNSSTLNFGNKEINYLLARFLIEPEGVSEIPEKSLKDLKSGILIICKRFTKYFNDWEVYTDEEVKTTLDFIYKELGKIKSEIRESCGKYDQDSKGWLDFSTFRQAVTEAGGQLSDHDWDIWKLEIYPFLEFNYIGFLNSIKSCRPPESSLKILCKKLNTISTPPESIFKATPKGLISAEDFIEGINKLNLDFTNEEMIELMESVKHQDNKFTLQVNISDLNNMLTRAGFKSQTISSDDEHSHRKSLEIKQENLKSISESSSSSKDN</sequence>
<dbReference type="AlphaFoldDB" id="A0A1R2CTC0"/>
<evidence type="ECO:0000313" key="5">
    <source>
        <dbReference type="EMBL" id="OMJ92269.1"/>
    </source>
</evidence>
<dbReference type="PROSITE" id="PS00018">
    <property type="entry name" value="EF_HAND_1"/>
    <property type="match status" value="1"/>
</dbReference>
<feature type="domain" description="EF-hand" evidence="4">
    <location>
        <begin position="618"/>
        <end position="653"/>
    </location>
</feature>
<evidence type="ECO:0000256" key="3">
    <source>
        <dbReference type="SAM" id="MobiDB-lite"/>
    </source>
</evidence>
<dbReference type="SUPFAM" id="SSF47473">
    <property type="entry name" value="EF-hand"/>
    <property type="match status" value="1"/>
</dbReference>
<dbReference type="PROSITE" id="PS50222">
    <property type="entry name" value="EF_HAND_2"/>
    <property type="match status" value="2"/>
</dbReference>
<evidence type="ECO:0000256" key="2">
    <source>
        <dbReference type="SAM" id="Coils"/>
    </source>
</evidence>
<feature type="compositionally biased region" description="Basic and acidic residues" evidence="3">
    <location>
        <begin position="778"/>
        <end position="793"/>
    </location>
</feature>
<dbReference type="InterPro" id="IPR002048">
    <property type="entry name" value="EF_hand_dom"/>
</dbReference>
<name>A0A1R2CTC0_9CILI</name>
<feature type="compositionally biased region" description="Basic and acidic residues" evidence="3">
    <location>
        <begin position="8"/>
        <end position="26"/>
    </location>
</feature>
<dbReference type="InterPro" id="IPR011992">
    <property type="entry name" value="EF-hand-dom_pair"/>
</dbReference>
<dbReference type="OrthoDB" id="305435at2759"/>
<keyword evidence="6" id="KW-1185">Reference proteome</keyword>
<feature type="compositionally biased region" description="Low complexity" evidence="3">
    <location>
        <begin position="796"/>
        <end position="807"/>
    </location>
</feature>
<dbReference type="GO" id="GO:0005509">
    <property type="term" value="F:calcium ion binding"/>
    <property type="evidence" value="ECO:0007669"/>
    <property type="project" value="InterPro"/>
</dbReference>
<comment type="caution">
    <text evidence="5">The sequence shown here is derived from an EMBL/GenBank/DDBJ whole genome shotgun (WGS) entry which is preliminary data.</text>
</comment>
<feature type="region of interest" description="Disordered" evidence="3">
    <location>
        <begin position="1"/>
        <end position="26"/>
    </location>
</feature>
<evidence type="ECO:0000259" key="4">
    <source>
        <dbReference type="PROSITE" id="PS50222"/>
    </source>
</evidence>
<dbReference type="Proteomes" id="UP000187209">
    <property type="component" value="Unassembled WGS sequence"/>
</dbReference>
<proteinExistence type="predicted"/>
<evidence type="ECO:0000313" key="6">
    <source>
        <dbReference type="Proteomes" id="UP000187209"/>
    </source>
</evidence>
<feature type="domain" description="EF-hand" evidence="4">
    <location>
        <begin position="366"/>
        <end position="401"/>
    </location>
</feature>
<organism evidence="5 6">
    <name type="scientific">Stentor coeruleus</name>
    <dbReference type="NCBI Taxonomy" id="5963"/>
    <lineage>
        <taxon>Eukaryota</taxon>
        <taxon>Sar</taxon>
        <taxon>Alveolata</taxon>
        <taxon>Ciliophora</taxon>
        <taxon>Postciliodesmatophora</taxon>
        <taxon>Heterotrichea</taxon>
        <taxon>Heterotrichida</taxon>
        <taxon>Stentoridae</taxon>
        <taxon>Stentor</taxon>
    </lineage>
</organism>
<accession>A0A1R2CTC0</accession>
<protein>
    <recommendedName>
        <fullName evidence="4">EF-hand domain-containing protein</fullName>
    </recommendedName>
</protein>
<evidence type="ECO:0000256" key="1">
    <source>
        <dbReference type="ARBA" id="ARBA00022837"/>
    </source>
</evidence>
<keyword evidence="1" id="KW-0106">Calcium</keyword>
<dbReference type="EMBL" id="MPUH01000065">
    <property type="protein sequence ID" value="OMJ92269.1"/>
    <property type="molecule type" value="Genomic_DNA"/>
</dbReference>